<dbReference type="Gene3D" id="1.20.1260.10">
    <property type="match status" value="1"/>
</dbReference>
<evidence type="ECO:0000256" key="1">
    <source>
        <dbReference type="SAM" id="MobiDB-lite"/>
    </source>
</evidence>
<dbReference type="Proteomes" id="UP000320209">
    <property type="component" value="Unassembled WGS sequence"/>
</dbReference>
<feature type="region of interest" description="Disordered" evidence="1">
    <location>
        <begin position="11"/>
        <end position="36"/>
    </location>
</feature>
<dbReference type="RefSeq" id="WP_246088106.1">
    <property type="nucleotide sequence ID" value="NZ_VFOV01000001.1"/>
</dbReference>
<dbReference type="PANTHER" id="PTHR36933:SF1">
    <property type="entry name" value="SLL0788 PROTEIN"/>
    <property type="match status" value="1"/>
</dbReference>
<feature type="domain" description="DUF305" evidence="2">
    <location>
        <begin position="43"/>
        <end position="188"/>
    </location>
</feature>
<dbReference type="EMBL" id="VFOV01000001">
    <property type="protein sequence ID" value="TQL68876.1"/>
    <property type="molecule type" value="Genomic_DNA"/>
</dbReference>
<sequence length="189" mass="20124">MVIGGLTLAACGDSDNSMPGMSGMDSSTPAEPTDSSLSINDADVSFATEMIPHHRQAVEMAGLAKSRAKNPEVRELAAEIKGAQDPEIQTMSEWLTSWGEPVPEDMTGMDMSSSMPGMMSSDDMDKLANATGNEFDQMFLTMMIEHHEGAIEMAKSEQANGSYPDAVALAKQIEAAQTNEITTMKGLLG</sequence>
<dbReference type="InterPro" id="IPR005183">
    <property type="entry name" value="DUF305_CopM-like"/>
</dbReference>
<dbReference type="AlphaFoldDB" id="A0A543A8R4"/>
<dbReference type="Pfam" id="PF03713">
    <property type="entry name" value="DUF305"/>
    <property type="match status" value="1"/>
</dbReference>
<evidence type="ECO:0000313" key="3">
    <source>
        <dbReference type="EMBL" id="TQL68876.1"/>
    </source>
</evidence>
<accession>A0A543A8R4</accession>
<protein>
    <submittedName>
        <fullName evidence="3">Uncharacterized protein (DUF305 family)</fullName>
    </submittedName>
</protein>
<keyword evidence="4" id="KW-1185">Reference proteome</keyword>
<evidence type="ECO:0000259" key="2">
    <source>
        <dbReference type="Pfam" id="PF03713"/>
    </source>
</evidence>
<proteinExistence type="predicted"/>
<dbReference type="InterPro" id="IPR012347">
    <property type="entry name" value="Ferritin-like"/>
</dbReference>
<feature type="compositionally biased region" description="Polar residues" evidence="1">
    <location>
        <begin position="14"/>
        <end position="36"/>
    </location>
</feature>
<dbReference type="PANTHER" id="PTHR36933">
    <property type="entry name" value="SLL0788 PROTEIN"/>
    <property type="match status" value="1"/>
</dbReference>
<evidence type="ECO:0000313" key="4">
    <source>
        <dbReference type="Proteomes" id="UP000320209"/>
    </source>
</evidence>
<organism evidence="3 4">
    <name type="scientific">Nocardioides albertanoniae</name>
    <dbReference type="NCBI Taxonomy" id="1175486"/>
    <lineage>
        <taxon>Bacteria</taxon>
        <taxon>Bacillati</taxon>
        <taxon>Actinomycetota</taxon>
        <taxon>Actinomycetes</taxon>
        <taxon>Propionibacteriales</taxon>
        <taxon>Nocardioidaceae</taxon>
        <taxon>Nocardioides</taxon>
    </lineage>
</organism>
<reference evidence="3 4" key="1">
    <citation type="submission" date="2019-06" db="EMBL/GenBank/DDBJ databases">
        <title>Sequencing the genomes of 1000 actinobacteria strains.</title>
        <authorList>
            <person name="Klenk H.-P."/>
        </authorList>
    </citation>
    <scope>NUCLEOTIDE SEQUENCE [LARGE SCALE GENOMIC DNA]</scope>
    <source>
        <strain evidence="3 4">DSM 25218</strain>
    </source>
</reference>
<name>A0A543A8R4_9ACTN</name>
<gene>
    <name evidence="3" type="ORF">FB381_2775</name>
</gene>
<comment type="caution">
    <text evidence="3">The sequence shown here is derived from an EMBL/GenBank/DDBJ whole genome shotgun (WGS) entry which is preliminary data.</text>
</comment>